<dbReference type="NCBIfam" id="TIGR01444">
    <property type="entry name" value="fkbM_fam"/>
    <property type="match status" value="1"/>
</dbReference>
<dbReference type="InterPro" id="IPR052514">
    <property type="entry name" value="SAM-dependent_MTase"/>
</dbReference>
<dbReference type="CDD" id="cd02440">
    <property type="entry name" value="AdoMet_MTases"/>
    <property type="match status" value="1"/>
</dbReference>
<dbReference type="Proteomes" id="UP000245765">
    <property type="component" value="Unassembled WGS sequence"/>
</dbReference>
<name>A0A317F4B7_9PROT</name>
<reference evidence="3" key="1">
    <citation type="submission" date="2018-05" db="EMBL/GenBank/DDBJ databases">
        <authorList>
            <person name="Du Z."/>
            <person name="Wang X."/>
        </authorList>
    </citation>
    <scope>NUCLEOTIDE SEQUENCE [LARGE SCALE GENOMIC DNA]</scope>
    <source>
        <strain evidence="3">CQN31</strain>
    </source>
</reference>
<feature type="domain" description="Methyltransferase FkbM" evidence="1">
    <location>
        <begin position="21"/>
        <end position="185"/>
    </location>
</feature>
<evidence type="ECO:0000259" key="1">
    <source>
        <dbReference type="Pfam" id="PF05050"/>
    </source>
</evidence>
<dbReference type="Gene3D" id="3.40.50.150">
    <property type="entry name" value="Vaccinia Virus protein VP39"/>
    <property type="match status" value="1"/>
</dbReference>
<dbReference type="EMBL" id="QGNA01000009">
    <property type="protein sequence ID" value="PWS34010.1"/>
    <property type="molecule type" value="Genomic_DNA"/>
</dbReference>
<dbReference type="InterPro" id="IPR029063">
    <property type="entry name" value="SAM-dependent_MTases_sf"/>
</dbReference>
<evidence type="ECO:0000313" key="3">
    <source>
        <dbReference type="Proteomes" id="UP000245765"/>
    </source>
</evidence>
<gene>
    <name evidence="2" type="ORF">DFH01_27130</name>
</gene>
<accession>A0A317F4B7</accession>
<keyword evidence="3" id="KW-1185">Reference proteome</keyword>
<evidence type="ECO:0000313" key="2">
    <source>
        <dbReference type="EMBL" id="PWS34010.1"/>
    </source>
</evidence>
<sequence>MPVDEIGFHTRLWRGEGVIVDVGAHDGLLTLPFARLPGAQVIAFEPLPSAFARLRAAVLAEYGAIPPQIALRPEALGAAPGRLTLSVPVTAGAAIEQWASLVKDYAEFEGVATERHEVEVITLDSLALPKLTHMKVDAEGAEEEVLQGARATLTRCRPVLSLEVEERHRQGATRDVPALLQGLGYALGFWLHGAMQPFAAFDAPTMQVASSDPSVFGASDPYIFTFYAWPAEREAEVLAALR</sequence>
<comment type="caution">
    <text evidence="2">The sequence shown here is derived from an EMBL/GenBank/DDBJ whole genome shotgun (WGS) entry which is preliminary data.</text>
</comment>
<proteinExistence type="predicted"/>
<dbReference type="Pfam" id="PF05050">
    <property type="entry name" value="Methyltransf_21"/>
    <property type="match status" value="1"/>
</dbReference>
<dbReference type="AlphaFoldDB" id="A0A317F4B7"/>
<dbReference type="PANTHER" id="PTHR34203">
    <property type="entry name" value="METHYLTRANSFERASE, FKBM FAMILY PROTEIN"/>
    <property type="match status" value="1"/>
</dbReference>
<dbReference type="PANTHER" id="PTHR34203:SF15">
    <property type="entry name" value="SLL1173 PROTEIN"/>
    <property type="match status" value="1"/>
</dbReference>
<dbReference type="InterPro" id="IPR006342">
    <property type="entry name" value="FkbM_mtfrase"/>
</dbReference>
<protein>
    <recommendedName>
        <fullName evidence="1">Methyltransferase FkbM domain-containing protein</fullName>
    </recommendedName>
</protein>
<organism evidence="2 3">
    <name type="scientific">Falsiroseomonas bella</name>
    <dbReference type="NCBI Taxonomy" id="2184016"/>
    <lineage>
        <taxon>Bacteria</taxon>
        <taxon>Pseudomonadati</taxon>
        <taxon>Pseudomonadota</taxon>
        <taxon>Alphaproteobacteria</taxon>
        <taxon>Acetobacterales</taxon>
        <taxon>Roseomonadaceae</taxon>
        <taxon>Falsiroseomonas</taxon>
    </lineage>
</organism>
<dbReference type="SUPFAM" id="SSF53335">
    <property type="entry name" value="S-adenosyl-L-methionine-dependent methyltransferases"/>
    <property type="match status" value="1"/>
</dbReference>